<keyword evidence="2" id="KW-0175">Coiled coil</keyword>
<evidence type="ECO:0000256" key="1">
    <source>
        <dbReference type="ARBA" id="ARBA00009407"/>
    </source>
</evidence>
<keyword evidence="6" id="KW-1185">Reference proteome</keyword>
<feature type="region of interest" description="Disordered" evidence="3">
    <location>
        <begin position="1002"/>
        <end position="1074"/>
    </location>
</feature>
<dbReference type="InterPro" id="IPR036537">
    <property type="entry name" value="Adaptor_Cbl_N_dom_sf"/>
</dbReference>
<feature type="compositionally biased region" description="Polar residues" evidence="3">
    <location>
        <begin position="923"/>
        <end position="939"/>
    </location>
</feature>
<dbReference type="InterPro" id="IPR059179">
    <property type="entry name" value="MLKL-like_MCAfunc"/>
</dbReference>
<dbReference type="InterPro" id="IPR008828">
    <property type="entry name" value="Sin1/Avo1"/>
</dbReference>
<dbReference type="PROSITE" id="PS50011">
    <property type="entry name" value="PROTEIN_KINASE_DOM"/>
    <property type="match status" value="1"/>
</dbReference>
<gene>
    <name evidence="5" type="ORF">D9619_010831</name>
</gene>
<feature type="domain" description="Protein kinase" evidence="4">
    <location>
        <begin position="216"/>
        <end position="478"/>
    </location>
</feature>
<feature type="region of interest" description="Disordered" evidence="3">
    <location>
        <begin position="503"/>
        <end position="718"/>
    </location>
</feature>
<feature type="compositionally biased region" description="Polar residues" evidence="3">
    <location>
        <begin position="554"/>
        <end position="569"/>
    </location>
</feature>
<feature type="compositionally biased region" description="Basic and acidic residues" evidence="3">
    <location>
        <begin position="570"/>
        <end position="581"/>
    </location>
</feature>
<reference evidence="5 6" key="1">
    <citation type="journal article" date="2020" name="ISME J.">
        <title>Uncovering the hidden diversity of litter-decomposition mechanisms in mushroom-forming fungi.</title>
        <authorList>
            <person name="Floudas D."/>
            <person name="Bentzer J."/>
            <person name="Ahren D."/>
            <person name="Johansson T."/>
            <person name="Persson P."/>
            <person name="Tunlid A."/>
        </authorList>
    </citation>
    <scope>NUCLEOTIDE SEQUENCE [LARGE SCALE GENOMIC DNA]</scope>
    <source>
        <strain evidence="5 6">CBS 101986</strain>
    </source>
</reference>
<feature type="compositionally biased region" description="Low complexity" evidence="3">
    <location>
        <begin position="1240"/>
        <end position="1255"/>
    </location>
</feature>
<evidence type="ECO:0000256" key="2">
    <source>
        <dbReference type="SAM" id="Coils"/>
    </source>
</evidence>
<evidence type="ECO:0000259" key="4">
    <source>
        <dbReference type="PROSITE" id="PS50011"/>
    </source>
</evidence>
<dbReference type="Pfam" id="PF16979">
    <property type="entry name" value="SIN1_PH"/>
    <property type="match status" value="1"/>
</dbReference>
<dbReference type="GO" id="GO:0004672">
    <property type="term" value="F:protein kinase activity"/>
    <property type="evidence" value="ECO:0007669"/>
    <property type="project" value="InterPro"/>
</dbReference>
<feature type="compositionally biased region" description="Basic and acidic residues" evidence="3">
    <location>
        <begin position="680"/>
        <end position="718"/>
    </location>
</feature>
<feature type="coiled-coil region" evidence="2">
    <location>
        <begin position="722"/>
        <end position="753"/>
    </location>
</feature>
<evidence type="ECO:0000256" key="3">
    <source>
        <dbReference type="SAM" id="MobiDB-lite"/>
    </source>
</evidence>
<sequence length="1716" mass="193284">MDLATIAHLTAVPGLGAAVALVTSTATALENVKVYKRQCSEMRRRCLSLMVALKDGSEGLEGTRVIGIADEIEMIMQRLDRKLREWGSMSLMRRFLAQREIKESIDSLNRDIDEASMRFSVMMSMEIARGQIQSKAIQDRDEAEFRELSQRIDRIGDDIKILLKMQPFRESHPVEEPMESLQIEFMDPSLDRADEDRELHSQTAMLPPLVDLTGQVSIERQVAKRRVNDIFSGWWLEKERVSQVKLPKTIANSPDNLRVGVTIDFQREGKLWQGLSHENVTPLYGVVYQNNNMYFVSPWMDNGPVSYFLKKNPKVNRFKLLTDAAMGLEYLHHEKIVHGDVRGTNLLVSKSGTARLSNFGLSKFLEECGKDEGTAHHTNPRWSAPELLRQEGPMSTYSDVWSFGMLCLEVLSGQPPYSKFDSDINVRREVANGKLPDHPGRIATRNGLTDRMWKVMQKCWNLRPDSRPSIIDVKNILLGLRGPVRLPQETELRDYGRECEREAYTNPRGPSHPQYSGEPVYPVSPSDQSRGPQDYHVSGYDDGDAHIPPRGYSRSDNTRPNLPSRQSPYTRRDAPDRRAENEPESYPPRQSPTENNYAPPEPPATPAWKEWKSDTRPPPPHMQRMNNPSYTHSPPSNGQHLSHRPRRSHSYRRDPASPPNPDSPLQDDTNPNKTSESEEELRKAEEIGATAKKEAWQKPEEAEAKPRKERDAKEEDLISRARECARVRHEEYRQEAKRIEEVARQEAQAAEEDVRRALEGHADDIITEEHLNDPEFVQNQAFIFEQVKYHQAAEENARRGLEWHIDDLITEEHLNDPEFMQKQASVFQQVKYCRALEGHIDDITEEHLLNDPELVFIFQQVKYRERAEAILRTRQAQRFPSLSTGSHGNPSSVPQAPLSMQNTSSSSNTRTSTGVPFQPKPSPTTSYPSGASPSAQSPTSEEERARKLAGLIKQRQEWFRRDQEQKEADVQMRRAEDPYAARIITLDPSYHANPYILSASLADPGRWPELNWPDSPDLSEDEEETKTGPSPRVRLNQIREERRARSASRATNVATPAPPAQQQEQPTEPDIRNFLSGHAPVTEALSTSVHTVRTPQQFGIAWSEGKDGEKKGSPDPVVHIQEATPVIAPKVIQFIPKFKGAAEMEARRRIRMAARRGPGAPPPPPMPVKPLTFDSSSDEEEEVVVESTVSDDFEHVGDVPTHDISDEFDPVIITPGVEMSPKPNIEPVRKATQPPSKQPSTKSARSNSNASTASTHDLMFSKRKVAPIKPIKSALTAKLSTGTTRNPFAEMYGGIGQQAGPTSTRLRIYFPIARHPLGQAFTIDVRRDASVEEVIGFALWNYWEQGWLPKLDDGLAGPDDTKWATRISTVGWVLRITEDDGEVDDDCPAPDRTRKAADFSDVYAVLEATALQVTQNQIMESQILRRPTKSPLFKGDRQLPSNSLAPNQFASSTLIGSMMGSMLSTSLGPSSSHGPQLFLRIHTADDVQIRTTVQVSSGMYLQEVLELVCQKRKIANPNDYAFLLVDKSMMVPLDRTVASLQGQGDLAFVRRDMLPKNAVVLNKLGKTTDPNASIFKRMSETPEQKSSALLDFAAVYKKYTVYRRIPMLVGRQERTLAIDGDYVHIMPSKNRARVVFESGKTISYHLKSISSCQQSSKASATFKLILSRTSGNKRYDFEADSPKIAAEIVQTIKTLKSAVERSGTLQRSRRSRIKLS</sequence>
<dbReference type="PANTHER" id="PTHR13335:SF1">
    <property type="entry name" value="TARGET OF RAPAMYCIN COMPLEX 2 SUBUNIT MAPKAP1"/>
    <property type="match status" value="1"/>
</dbReference>
<feature type="compositionally biased region" description="Basic residues" evidence="3">
    <location>
        <begin position="641"/>
        <end position="650"/>
    </location>
</feature>
<feature type="region of interest" description="Disordered" evidence="3">
    <location>
        <begin position="878"/>
        <end position="945"/>
    </location>
</feature>
<feature type="compositionally biased region" description="Basic and acidic residues" evidence="3">
    <location>
        <begin position="1192"/>
        <end position="1205"/>
    </location>
</feature>
<dbReference type="InterPro" id="IPR031567">
    <property type="entry name" value="CRIM_dom"/>
</dbReference>
<evidence type="ECO:0000313" key="6">
    <source>
        <dbReference type="Proteomes" id="UP000567179"/>
    </source>
</evidence>
<dbReference type="Pfam" id="PF16978">
    <property type="entry name" value="CRIM"/>
    <property type="match status" value="1"/>
</dbReference>
<dbReference type="Pfam" id="PF11470">
    <property type="entry name" value="TUG-UBL1"/>
    <property type="match status" value="1"/>
</dbReference>
<comment type="similarity">
    <text evidence="1">Belongs to the SIN1 family.</text>
</comment>
<dbReference type="InterPro" id="IPR011009">
    <property type="entry name" value="Kinase-like_dom_sf"/>
</dbReference>
<dbReference type="EMBL" id="JAACJJ010000030">
    <property type="protein sequence ID" value="KAF5318556.1"/>
    <property type="molecule type" value="Genomic_DNA"/>
</dbReference>
<feature type="compositionally biased region" description="Low complexity" evidence="3">
    <location>
        <begin position="902"/>
        <end position="913"/>
    </location>
</feature>
<dbReference type="OrthoDB" id="4062651at2759"/>
<dbReference type="Gene3D" id="1.20.930.20">
    <property type="entry name" value="Adaptor protein Cbl, N-terminal domain"/>
    <property type="match status" value="1"/>
</dbReference>
<evidence type="ECO:0000313" key="5">
    <source>
        <dbReference type="EMBL" id="KAF5318556.1"/>
    </source>
</evidence>
<protein>
    <recommendedName>
        <fullName evidence="4">Protein kinase domain-containing protein</fullName>
    </recommendedName>
</protein>
<dbReference type="SUPFAM" id="SSF56112">
    <property type="entry name" value="Protein kinase-like (PK-like)"/>
    <property type="match status" value="1"/>
</dbReference>
<dbReference type="InterPro" id="IPR001245">
    <property type="entry name" value="Ser-Thr/Tyr_kinase_cat_dom"/>
</dbReference>
<dbReference type="InterPro" id="IPR031313">
    <property type="entry name" value="Sin1_PH_dom"/>
</dbReference>
<dbReference type="GO" id="GO:0005546">
    <property type="term" value="F:phosphatidylinositol-4,5-bisphosphate binding"/>
    <property type="evidence" value="ECO:0007669"/>
    <property type="project" value="TreeGrafter"/>
</dbReference>
<dbReference type="GO" id="GO:0031932">
    <property type="term" value="C:TORC2 complex"/>
    <property type="evidence" value="ECO:0007669"/>
    <property type="project" value="InterPro"/>
</dbReference>
<dbReference type="PANTHER" id="PTHR13335">
    <property type="entry name" value="TARGET OF RAPAMYCIN COMPLEX 2 SUBUNIT MAPKAP1"/>
    <property type="match status" value="1"/>
</dbReference>
<dbReference type="GO" id="GO:0005524">
    <property type="term" value="F:ATP binding"/>
    <property type="evidence" value="ECO:0007669"/>
    <property type="project" value="InterPro"/>
</dbReference>
<name>A0A8H5B981_9AGAR</name>
<dbReference type="Gene3D" id="1.10.510.10">
    <property type="entry name" value="Transferase(Phosphotransferase) domain 1"/>
    <property type="match status" value="1"/>
</dbReference>
<dbReference type="Pfam" id="PF07714">
    <property type="entry name" value="PK_Tyr_Ser-Thr"/>
    <property type="match status" value="1"/>
</dbReference>
<proteinExistence type="inferred from homology"/>
<dbReference type="PROSITE" id="PS00109">
    <property type="entry name" value="PROTEIN_KINASE_TYR"/>
    <property type="match status" value="1"/>
</dbReference>
<dbReference type="GO" id="GO:0007166">
    <property type="term" value="P:cell surface receptor signaling pathway"/>
    <property type="evidence" value="ECO:0007669"/>
    <property type="project" value="InterPro"/>
</dbReference>
<dbReference type="InterPro" id="IPR008266">
    <property type="entry name" value="Tyr_kinase_AS"/>
</dbReference>
<comment type="caution">
    <text evidence="5">The sequence shown here is derived from an EMBL/GenBank/DDBJ whole genome shotgun (WGS) entry which is preliminary data.</text>
</comment>
<dbReference type="CDD" id="cd06503">
    <property type="entry name" value="ATP-synt_Fo_b"/>
    <property type="match status" value="1"/>
</dbReference>
<dbReference type="InterPro" id="IPR021569">
    <property type="entry name" value="TUG-UBL1"/>
</dbReference>
<dbReference type="Gene3D" id="2.30.29.30">
    <property type="entry name" value="Pleckstrin-homology domain (PH domain)/Phosphotyrosine-binding domain (PTB)"/>
    <property type="match status" value="1"/>
</dbReference>
<dbReference type="InterPro" id="IPR011993">
    <property type="entry name" value="PH-like_dom_sf"/>
</dbReference>
<feature type="compositionally biased region" description="Polar residues" evidence="3">
    <location>
        <begin position="624"/>
        <end position="639"/>
    </location>
</feature>
<dbReference type="GO" id="GO:0005737">
    <property type="term" value="C:cytoplasm"/>
    <property type="evidence" value="ECO:0007669"/>
    <property type="project" value="TreeGrafter"/>
</dbReference>
<accession>A0A8H5B981</accession>
<dbReference type="GO" id="GO:0038203">
    <property type="term" value="P:TORC2 signaling"/>
    <property type="evidence" value="ECO:0007669"/>
    <property type="project" value="TreeGrafter"/>
</dbReference>
<organism evidence="5 6">
    <name type="scientific">Psilocybe cf. subviscida</name>
    <dbReference type="NCBI Taxonomy" id="2480587"/>
    <lineage>
        <taxon>Eukaryota</taxon>
        <taxon>Fungi</taxon>
        <taxon>Dikarya</taxon>
        <taxon>Basidiomycota</taxon>
        <taxon>Agaricomycotina</taxon>
        <taxon>Agaricomycetes</taxon>
        <taxon>Agaricomycetidae</taxon>
        <taxon>Agaricales</taxon>
        <taxon>Agaricineae</taxon>
        <taxon>Strophariaceae</taxon>
        <taxon>Psilocybe</taxon>
    </lineage>
</organism>
<dbReference type="InterPro" id="IPR000719">
    <property type="entry name" value="Prot_kinase_dom"/>
</dbReference>
<dbReference type="Proteomes" id="UP000567179">
    <property type="component" value="Unassembled WGS sequence"/>
</dbReference>
<dbReference type="GO" id="GO:0005886">
    <property type="term" value="C:plasma membrane"/>
    <property type="evidence" value="ECO:0007669"/>
    <property type="project" value="TreeGrafter"/>
</dbReference>
<dbReference type="CDD" id="cd21037">
    <property type="entry name" value="MLKL_NTD"/>
    <property type="match status" value="1"/>
</dbReference>
<feature type="compositionally biased region" description="Polar residues" evidence="3">
    <location>
        <begin position="878"/>
        <end position="901"/>
    </location>
</feature>
<feature type="region of interest" description="Disordered" evidence="3">
    <location>
        <begin position="1187"/>
        <end position="1259"/>
    </location>
</feature>